<dbReference type="InterPro" id="IPR036590">
    <property type="entry name" value="SRAP-like"/>
</dbReference>
<dbReference type="EMBL" id="CP049056">
    <property type="protein sequence ID" value="QIE54960.1"/>
    <property type="molecule type" value="Genomic_DNA"/>
</dbReference>
<gene>
    <name evidence="9" type="ORF">G5B40_05540</name>
</gene>
<name>A0A7L5BT29_9RHOB</name>
<keyword evidence="10" id="KW-1185">Reference proteome</keyword>
<evidence type="ECO:0000256" key="6">
    <source>
        <dbReference type="ARBA" id="ARBA00023125"/>
    </source>
</evidence>
<evidence type="ECO:0000313" key="9">
    <source>
        <dbReference type="EMBL" id="QIE54960.1"/>
    </source>
</evidence>
<keyword evidence="6" id="KW-0238">DNA-binding</keyword>
<evidence type="ECO:0000313" key="10">
    <source>
        <dbReference type="Proteomes" id="UP000503336"/>
    </source>
</evidence>
<dbReference type="AlphaFoldDB" id="A0A7L5BT29"/>
<accession>A0A7L5BT29</accession>
<dbReference type="GO" id="GO:0003697">
    <property type="term" value="F:single-stranded DNA binding"/>
    <property type="evidence" value="ECO:0007669"/>
    <property type="project" value="InterPro"/>
</dbReference>
<dbReference type="GO" id="GO:0016829">
    <property type="term" value="F:lyase activity"/>
    <property type="evidence" value="ECO:0007669"/>
    <property type="project" value="UniProtKB-KW"/>
</dbReference>
<dbReference type="GO" id="GO:0106300">
    <property type="term" value="P:protein-DNA covalent cross-linking repair"/>
    <property type="evidence" value="ECO:0007669"/>
    <property type="project" value="InterPro"/>
</dbReference>
<evidence type="ECO:0000256" key="8">
    <source>
        <dbReference type="RuleBase" id="RU364100"/>
    </source>
</evidence>
<evidence type="ECO:0000256" key="3">
    <source>
        <dbReference type="ARBA" id="ARBA00022763"/>
    </source>
</evidence>
<organism evidence="9 10">
    <name type="scientific">Pikeienuella piscinae</name>
    <dbReference type="NCBI Taxonomy" id="2748098"/>
    <lineage>
        <taxon>Bacteria</taxon>
        <taxon>Pseudomonadati</taxon>
        <taxon>Pseudomonadota</taxon>
        <taxon>Alphaproteobacteria</taxon>
        <taxon>Rhodobacterales</taxon>
        <taxon>Paracoccaceae</taxon>
        <taxon>Pikeienuella</taxon>
    </lineage>
</organism>
<sequence length="210" mass="23321">MCNLFGQETAKEAMRRVFPSRRWVDETGNLGPSQIYPDRMAAIVRPDGDGMALAMARWGLPSPPKFQSKSGIDRGVTNVRNTASPHWRRWLGPEHRCLVPLDKFAEPIKGGNAWFTLKSGGPAFFAGIQVRGWASIRKLKDGETTDDLFAFLTCEPNREVGKVHPKAMPVVLTKPDEWESWLAAPWSEAASLQRPLPDGCLSVDLVNPPD</sequence>
<dbReference type="Proteomes" id="UP000503336">
    <property type="component" value="Chromosome"/>
</dbReference>
<dbReference type="PANTHER" id="PTHR13604:SF0">
    <property type="entry name" value="ABASIC SITE PROCESSING PROTEIN HMCES"/>
    <property type="match status" value="1"/>
</dbReference>
<dbReference type="EC" id="3.4.-.-" evidence="8"/>
<evidence type="ECO:0000256" key="7">
    <source>
        <dbReference type="ARBA" id="ARBA00023239"/>
    </source>
</evidence>
<evidence type="ECO:0000256" key="5">
    <source>
        <dbReference type="ARBA" id="ARBA00023124"/>
    </source>
</evidence>
<comment type="similarity">
    <text evidence="1 8">Belongs to the SOS response-associated peptidase family.</text>
</comment>
<dbReference type="InterPro" id="IPR003738">
    <property type="entry name" value="SRAP"/>
</dbReference>
<evidence type="ECO:0000256" key="2">
    <source>
        <dbReference type="ARBA" id="ARBA00022670"/>
    </source>
</evidence>
<keyword evidence="7" id="KW-0456">Lyase</keyword>
<dbReference type="KEGG" id="hdh:G5B40_05540"/>
<protein>
    <recommendedName>
        <fullName evidence="8">Abasic site processing protein</fullName>
        <ecNumber evidence="8">3.4.-.-</ecNumber>
    </recommendedName>
</protein>
<keyword evidence="5" id="KW-0190">Covalent protein-DNA linkage</keyword>
<dbReference type="GO" id="GO:0006508">
    <property type="term" value="P:proteolysis"/>
    <property type="evidence" value="ECO:0007669"/>
    <property type="project" value="UniProtKB-KW"/>
</dbReference>
<dbReference type="PANTHER" id="PTHR13604">
    <property type="entry name" value="DC12-RELATED"/>
    <property type="match status" value="1"/>
</dbReference>
<dbReference type="Pfam" id="PF02586">
    <property type="entry name" value="SRAP"/>
    <property type="match status" value="1"/>
</dbReference>
<dbReference type="RefSeq" id="WP_165096056.1">
    <property type="nucleotide sequence ID" value="NZ_CP049056.1"/>
</dbReference>
<dbReference type="Gene3D" id="3.90.1680.20">
    <property type="match status" value="2"/>
</dbReference>
<keyword evidence="3" id="KW-0227">DNA damage</keyword>
<evidence type="ECO:0000256" key="1">
    <source>
        <dbReference type="ARBA" id="ARBA00008136"/>
    </source>
</evidence>
<dbReference type="GO" id="GO:0008233">
    <property type="term" value="F:peptidase activity"/>
    <property type="evidence" value="ECO:0007669"/>
    <property type="project" value="UniProtKB-KW"/>
</dbReference>
<reference evidence="9 10" key="1">
    <citation type="submission" date="2020-02" db="EMBL/GenBank/DDBJ databases">
        <title>complete genome sequence of Rhodobacteraceae bacterium.</title>
        <authorList>
            <person name="Park J."/>
            <person name="Kim Y.-S."/>
            <person name="Kim K.-H."/>
        </authorList>
    </citation>
    <scope>NUCLEOTIDE SEQUENCE [LARGE SCALE GENOMIC DNA]</scope>
    <source>
        <strain evidence="9 10">RR4-56</strain>
    </source>
</reference>
<dbReference type="SUPFAM" id="SSF143081">
    <property type="entry name" value="BB1717-like"/>
    <property type="match status" value="1"/>
</dbReference>
<keyword evidence="4 8" id="KW-0378">Hydrolase</keyword>
<evidence type="ECO:0000256" key="4">
    <source>
        <dbReference type="ARBA" id="ARBA00022801"/>
    </source>
</evidence>
<keyword evidence="2 8" id="KW-0645">Protease</keyword>
<proteinExistence type="inferred from homology"/>